<evidence type="ECO:0000313" key="1">
    <source>
        <dbReference type="EMBL" id="UVI28495.1"/>
    </source>
</evidence>
<dbReference type="InterPro" id="IPR027417">
    <property type="entry name" value="P-loop_NTPase"/>
</dbReference>
<dbReference type="RefSeq" id="WP_258384583.1">
    <property type="nucleotide sequence ID" value="NZ_CP091430.1"/>
</dbReference>
<dbReference type="Proteomes" id="UP001057877">
    <property type="component" value="Chromosome"/>
</dbReference>
<dbReference type="Pfam" id="PF13238">
    <property type="entry name" value="AAA_18"/>
    <property type="match status" value="1"/>
</dbReference>
<name>A0ABY5S6N8_9BACL</name>
<keyword evidence="2" id="KW-1185">Reference proteome</keyword>
<organism evidence="1 2">
    <name type="scientific">Paenibacillus spongiae</name>
    <dbReference type="NCBI Taxonomy" id="2909671"/>
    <lineage>
        <taxon>Bacteria</taxon>
        <taxon>Bacillati</taxon>
        <taxon>Bacillota</taxon>
        <taxon>Bacilli</taxon>
        <taxon>Bacillales</taxon>
        <taxon>Paenibacillaceae</taxon>
        <taxon>Paenibacillus</taxon>
    </lineage>
</organism>
<dbReference type="SUPFAM" id="SSF52540">
    <property type="entry name" value="P-loop containing nucleoside triphosphate hydrolases"/>
    <property type="match status" value="1"/>
</dbReference>
<accession>A0ABY5S6N8</accession>
<proteinExistence type="predicted"/>
<sequence length="335" mass="37901">MKTKLICIEGIPGSGKSSTAQYISRKLGELGYKHKWWYEEELGHPVYVYTDAASAMQTVTDLTGGNYRDVIRRALERWERFAELAAESDEIIIVDGCLLGYLTWSLFPNNVPEAEITDYVMEVERIIRILNPCLIYFYQDDLRAAMSKIIARRGSGAEKHMLERVSQSQYGISRGLAGFEGMVAYWQNYRVIMDRLYDLLQLPKLRIENHMGDWPAYYRRIHAFLGIEAGEDACDSMADLEKYAGSYSYTDSAGCDQVCSVQWEAGKLIVDGLPQVWTRTALLPNKNAIDFDVASLPFKIRFLLNPVYAHMQLHMTGPALLDGSGDCMAARINTG</sequence>
<dbReference type="EMBL" id="CP091430">
    <property type="protein sequence ID" value="UVI28495.1"/>
    <property type="molecule type" value="Genomic_DNA"/>
</dbReference>
<reference evidence="1" key="1">
    <citation type="submission" date="2022-01" db="EMBL/GenBank/DDBJ databases">
        <title>Paenibacillus spongiae sp. nov., isolated from marine sponge.</title>
        <authorList>
            <person name="Li Z."/>
            <person name="Zhang M."/>
        </authorList>
    </citation>
    <scope>NUCLEOTIDE SEQUENCE</scope>
    <source>
        <strain evidence="1">PHS-Z3</strain>
    </source>
</reference>
<gene>
    <name evidence="1" type="ORF">L1F29_24015</name>
</gene>
<protein>
    <submittedName>
        <fullName evidence="1">AAA family ATPase</fullName>
    </submittedName>
</protein>
<dbReference type="Gene3D" id="3.40.50.300">
    <property type="entry name" value="P-loop containing nucleotide triphosphate hydrolases"/>
    <property type="match status" value="1"/>
</dbReference>
<evidence type="ECO:0000313" key="2">
    <source>
        <dbReference type="Proteomes" id="UP001057877"/>
    </source>
</evidence>